<evidence type="ECO:0000313" key="2">
    <source>
        <dbReference type="EMBL" id="GIN96913.1"/>
    </source>
</evidence>
<accession>A0ABQ4KXZ9</accession>
<reference evidence="2 3" key="1">
    <citation type="submission" date="2021-03" db="EMBL/GenBank/DDBJ databases">
        <title>Antimicrobial resistance genes in bacteria isolated from Japanese honey, and their potential for conferring macrolide and lincosamide resistance in the American foulbrood pathogen Paenibacillus larvae.</title>
        <authorList>
            <person name="Okamoto M."/>
            <person name="Kumagai M."/>
            <person name="Kanamori H."/>
            <person name="Takamatsu D."/>
        </authorList>
    </citation>
    <scope>NUCLEOTIDE SEQUENCE [LARGE SCALE GENOMIC DNA]</scope>
    <source>
        <strain evidence="2 3">J6TS1</strain>
    </source>
</reference>
<dbReference type="InterPro" id="IPR047740">
    <property type="entry name" value="SMEK_dom"/>
</dbReference>
<dbReference type="EMBL" id="BORJ01000007">
    <property type="protein sequence ID" value="GIN96913.1"/>
    <property type="molecule type" value="Genomic_DNA"/>
</dbReference>
<dbReference type="NCBIfam" id="NF033859">
    <property type="entry name" value="SMEK_N"/>
    <property type="match status" value="1"/>
</dbReference>
<dbReference type="RefSeq" id="WP_213020695.1">
    <property type="nucleotide sequence ID" value="NZ_BORJ01000007.1"/>
</dbReference>
<evidence type="ECO:0000313" key="3">
    <source>
        <dbReference type="Proteomes" id="UP000680670"/>
    </source>
</evidence>
<feature type="domain" description="SMEK" evidence="1">
    <location>
        <begin position="11"/>
        <end position="147"/>
    </location>
</feature>
<proteinExistence type="predicted"/>
<keyword evidence="3" id="KW-1185">Reference proteome</keyword>
<dbReference type="Proteomes" id="UP000680670">
    <property type="component" value="Unassembled WGS sequence"/>
</dbReference>
<dbReference type="Pfam" id="PF21941">
    <property type="entry name" value="SMEK_N"/>
    <property type="match status" value="1"/>
</dbReference>
<evidence type="ECO:0000259" key="1">
    <source>
        <dbReference type="Pfam" id="PF21941"/>
    </source>
</evidence>
<sequence>MKRIENVALFSEHLVFLNRKIELLGKLNLNDLAVHSENFFFHFFNLLFGLELTNANFEKSNHEAIDLIDKSNKLIIQVSATCTKQKIENTLKKEILKQYSLEDYRIQFIFIGKENPRIKSNKFSNPNKIKFDPVEDIFLTKDLVEKFMSLSPLEQTENLKFIRKEIPLLELIEKSDIKVEICDKVNLLLKRNFLIWSNFGPHSETAIRNPLSMSVKTAWDERKIEIFKNNDEIVELFHQNSSLFTTSEFEIFIEFEEHVQIFKLNHTNRIDRTAYKTFPQSFSKMINNIILENGDSDGEQ</sequence>
<protein>
    <recommendedName>
        <fullName evidence="1">SMEK domain-containing protein</fullName>
    </recommendedName>
</protein>
<comment type="caution">
    <text evidence="2">The sequence shown here is derived from an EMBL/GenBank/DDBJ whole genome shotgun (WGS) entry which is preliminary data.</text>
</comment>
<gene>
    <name evidence="2" type="ORF">J6TS1_27830</name>
</gene>
<name>A0ABQ4KXZ9_SIMTE</name>
<organism evidence="2 3">
    <name type="scientific">Siminovitchia terrae</name>
    <name type="common">Bacillus terrae</name>
    <dbReference type="NCBI Taxonomy" id="1914933"/>
    <lineage>
        <taxon>Bacteria</taxon>
        <taxon>Bacillati</taxon>
        <taxon>Bacillota</taxon>
        <taxon>Bacilli</taxon>
        <taxon>Bacillales</taxon>
        <taxon>Bacillaceae</taxon>
        <taxon>Siminovitchia</taxon>
    </lineage>
</organism>